<feature type="transmembrane region" description="Helical" evidence="1">
    <location>
        <begin position="367"/>
        <end position="385"/>
    </location>
</feature>
<dbReference type="RefSeq" id="WP_179445757.1">
    <property type="nucleotide sequence ID" value="NZ_JACBZS010000001.1"/>
</dbReference>
<dbReference type="Proteomes" id="UP000527616">
    <property type="component" value="Unassembled WGS sequence"/>
</dbReference>
<feature type="transmembrane region" description="Helical" evidence="1">
    <location>
        <begin position="234"/>
        <end position="252"/>
    </location>
</feature>
<reference evidence="2 3" key="1">
    <citation type="submission" date="2020-07" db="EMBL/GenBank/DDBJ databases">
        <title>Sequencing the genomes of 1000 actinobacteria strains.</title>
        <authorList>
            <person name="Klenk H.-P."/>
        </authorList>
    </citation>
    <scope>NUCLEOTIDE SEQUENCE [LARGE SCALE GENOMIC DNA]</scope>
    <source>
        <strain evidence="2 3">DSM 103164</strain>
    </source>
</reference>
<feature type="transmembrane region" description="Helical" evidence="1">
    <location>
        <begin position="178"/>
        <end position="197"/>
    </location>
</feature>
<feature type="transmembrane region" description="Helical" evidence="1">
    <location>
        <begin position="63"/>
        <end position="82"/>
    </location>
</feature>
<sequence>MTEHGKDESDRELDARASALSALLQTEDAGIQNSSQASMALIGIITAYLPVSIFAVYQQEFTPLLIAYLPWPVAFLMFYQMIMVAGTSRRARSAALIEERLVTIGGVDSLWQRGLIGSRARNPITNLYTIVQEKGDRWISRYIAALLPFLGLYALGIVYTFFMCFEASRLNPEYPQRFWAVIVPVLGSLLIWTVFADSAMSYFTPRYKINIWVPTAALAGVWLQGFQADNRTPLLLLFSVVSAVLVTIAAIARPFRPPGWAVIARSGLAGIIVATLAYWLLYVPFQGLRTDEGALWANLSMHLIVPVVLIAALISRRSPLQPMTLRQALAMMIFPLAYVAVLWGSWYAFGTEIPYVFLDPGRSPLPVFVLTCMGAAVIFVLAGLFEHLVLAIRGRPDDPD</sequence>
<dbReference type="EMBL" id="JACBZS010000001">
    <property type="protein sequence ID" value="NYI72004.1"/>
    <property type="molecule type" value="Genomic_DNA"/>
</dbReference>
<accession>A0A7Z0ILT3</accession>
<organism evidence="2 3">
    <name type="scientific">Naumannella cuiyingiana</name>
    <dbReference type="NCBI Taxonomy" id="1347891"/>
    <lineage>
        <taxon>Bacteria</taxon>
        <taxon>Bacillati</taxon>
        <taxon>Actinomycetota</taxon>
        <taxon>Actinomycetes</taxon>
        <taxon>Propionibacteriales</taxon>
        <taxon>Propionibacteriaceae</taxon>
        <taxon>Naumannella</taxon>
    </lineage>
</organism>
<evidence type="ECO:0000313" key="2">
    <source>
        <dbReference type="EMBL" id="NYI72004.1"/>
    </source>
</evidence>
<protein>
    <submittedName>
        <fullName evidence="2">Uncharacterized protein</fullName>
    </submittedName>
</protein>
<feature type="transmembrane region" description="Helical" evidence="1">
    <location>
        <begin position="259"/>
        <end position="281"/>
    </location>
</feature>
<gene>
    <name evidence="2" type="ORF">GGQ54_002564</name>
</gene>
<evidence type="ECO:0000256" key="1">
    <source>
        <dbReference type="SAM" id="Phobius"/>
    </source>
</evidence>
<comment type="caution">
    <text evidence="2">The sequence shown here is derived from an EMBL/GenBank/DDBJ whole genome shotgun (WGS) entry which is preliminary data.</text>
</comment>
<feature type="transmembrane region" description="Helical" evidence="1">
    <location>
        <begin position="293"/>
        <end position="315"/>
    </location>
</feature>
<proteinExistence type="predicted"/>
<evidence type="ECO:0000313" key="3">
    <source>
        <dbReference type="Proteomes" id="UP000527616"/>
    </source>
</evidence>
<feature type="transmembrane region" description="Helical" evidence="1">
    <location>
        <begin position="39"/>
        <end position="57"/>
    </location>
</feature>
<name>A0A7Z0ILT3_9ACTN</name>
<dbReference type="AlphaFoldDB" id="A0A7Z0ILT3"/>
<keyword evidence="1" id="KW-0812">Transmembrane</keyword>
<feature type="transmembrane region" description="Helical" evidence="1">
    <location>
        <begin position="142"/>
        <end position="162"/>
    </location>
</feature>
<keyword evidence="1" id="KW-0472">Membrane</keyword>
<keyword evidence="3" id="KW-1185">Reference proteome</keyword>
<feature type="transmembrane region" description="Helical" evidence="1">
    <location>
        <begin position="209"/>
        <end position="228"/>
    </location>
</feature>
<keyword evidence="1" id="KW-1133">Transmembrane helix</keyword>
<feature type="transmembrane region" description="Helical" evidence="1">
    <location>
        <begin position="327"/>
        <end position="347"/>
    </location>
</feature>